<dbReference type="Proteomes" id="UP000614601">
    <property type="component" value="Unassembled WGS sequence"/>
</dbReference>
<organism evidence="2 3">
    <name type="scientific">Bursaphelenchus okinawaensis</name>
    <dbReference type="NCBI Taxonomy" id="465554"/>
    <lineage>
        <taxon>Eukaryota</taxon>
        <taxon>Metazoa</taxon>
        <taxon>Ecdysozoa</taxon>
        <taxon>Nematoda</taxon>
        <taxon>Chromadorea</taxon>
        <taxon>Rhabditida</taxon>
        <taxon>Tylenchina</taxon>
        <taxon>Tylenchomorpha</taxon>
        <taxon>Aphelenchoidea</taxon>
        <taxon>Aphelenchoididae</taxon>
        <taxon>Bursaphelenchus</taxon>
    </lineage>
</organism>
<protein>
    <recommendedName>
        <fullName evidence="4">Fatty-acid and retinol-binding protein 1</fullName>
    </recommendedName>
</protein>
<dbReference type="EMBL" id="CAJFDH010000003">
    <property type="protein sequence ID" value="CAD5214546.1"/>
    <property type="molecule type" value="Genomic_DNA"/>
</dbReference>
<feature type="signal peptide" evidence="1">
    <location>
        <begin position="1"/>
        <end position="19"/>
    </location>
</feature>
<sequence>MALSRSVFFALALAVAVSASPVVQKSNSTTSASTPSNALELLAQSVQEALPTPLKSLLKELELKELEGLKEVVEQLPQLTEIKKVEELLKEKSPKIVKLLQQLVKKFLELLKEKKAKLTPETLKFFGQVADVSKDALKKFQKVLQELKPEVTQNLKIVFPEIASLLDTPAGKKILPIALNGTIA</sequence>
<keyword evidence="1" id="KW-0732">Signal</keyword>
<dbReference type="Proteomes" id="UP000783686">
    <property type="component" value="Unassembled WGS sequence"/>
</dbReference>
<keyword evidence="3" id="KW-1185">Reference proteome</keyword>
<dbReference type="AlphaFoldDB" id="A0A811KFM3"/>
<feature type="chain" id="PRO_5036221032" description="Fatty-acid and retinol-binding protein 1" evidence="1">
    <location>
        <begin position="20"/>
        <end position="184"/>
    </location>
</feature>
<evidence type="ECO:0008006" key="4">
    <source>
        <dbReference type="Google" id="ProtNLM"/>
    </source>
</evidence>
<name>A0A811KFM3_9BILA</name>
<dbReference type="EMBL" id="CAJFCW020000003">
    <property type="protein sequence ID" value="CAG9102904.1"/>
    <property type="molecule type" value="Genomic_DNA"/>
</dbReference>
<comment type="caution">
    <text evidence="2">The sequence shown here is derived from an EMBL/GenBank/DDBJ whole genome shotgun (WGS) entry which is preliminary data.</text>
</comment>
<reference evidence="2" key="1">
    <citation type="submission" date="2020-09" db="EMBL/GenBank/DDBJ databases">
        <authorList>
            <person name="Kikuchi T."/>
        </authorList>
    </citation>
    <scope>NUCLEOTIDE SEQUENCE</scope>
    <source>
        <strain evidence="2">SH1</strain>
    </source>
</reference>
<evidence type="ECO:0000313" key="2">
    <source>
        <dbReference type="EMBL" id="CAD5214546.1"/>
    </source>
</evidence>
<gene>
    <name evidence="2" type="ORF">BOKJ2_LOCUS5647</name>
</gene>
<dbReference type="Gene3D" id="1.20.120.1100">
    <property type="match status" value="1"/>
</dbReference>
<proteinExistence type="predicted"/>
<accession>A0A811KFM3</accession>
<evidence type="ECO:0000313" key="3">
    <source>
        <dbReference type="Proteomes" id="UP000614601"/>
    </source>
</evidence>
<evidence type="ECO:0000256" key="1">
    <source>
        <dbReference type="SAM" id="SignalP"/>
    </source>
</evidence>